<dbReference type="STRING" id="447689.BA195_11510"/>
<protein>
    <submittedName>
        <fullName evidence="1">Uncharacterized protein</fullName>
    </submittedName>
</protein>
<evidence type="ECO:0000313" key="1">
    <source>
        <dbReference type="EMBL" id="OCK42244.1"/>
    </source>
</evidence>
<keyword evidence="2" id="KW-1185">Reference proteome</keyword>
<sequence length="69" mass="8243">MEMTIENIELLYTPYTKKLLINYVSIQYQEEADYSDESLKIELIWLHENNELDQLILAEYLSCEARQIA</sequence>
<dbReference type="OrthoDB" id="9877868at2"/>
<proteinExistence type="predicted"/>
<dbReference type="Proteomes" id="UP000093186">
    <property type="component" value="Unassembled WGS sequence"/>
</dbReference>
<dbReference type="EMBL" id="MAKX01000024">
    <property type="protein sequence ID" value="OCK42244.1"/>
    <property type="molecule type" value="Genomic_DNA"/>
</dbReference>
<organism evidence="1 2">
    <name type="scientific">Tenacibaculum soleae</name>
    <dbReference type="NCBI Taxonomy" id="447689"/>
    <lineage>
        <taxon>Bacteria</taxon>
        <taxon>Pseudomonadati</taxon>
        <taxon>Bacteroidota</taxon>
        <taxon>Flavobacteriia</taxon>
        <taxon>Flavobacteriales</taxon>
        <taxon>Flavobacteriaceae</taxon>
        <taxon>Tenacibaculum</taxon>
    </lineage>
</organism>
<comment type="caution">
    <text evidence="1">The sequence shown here is derived from an EMBL/GenBank/DDBJ whole genome shotgun (WGS) entry which is preliminary data.</text>
</comment>
<gene>
    <name evidence="1" type="ORF">BA195_11510</name>
</gene>
<evidence type="ECO:0000313" key="2">
    <source>
        <dbReference type="Proteomes" id="UP000093186"/>
    </source>
</evidence>
<accession>A0A1B9XXG3</accession>
<name>A0A1B9XXG3_9FLAO</name>
<dbReference type="RefSeq" id="WP_068705704.1">
    <property type="nucleotide sequence ID" value="NZ_MAKX01000024.1"/>
</dbReference>
<reference evidence="1 2" key="1">
    <citation type="submission" date="2016-06" db="EMBL/GenBank/DDBJ databases">
        <title>Draft Genome Sequence of Tenacibaculum soleae UCD-KL19.</title>
        <authorList>
            <person name="Eisen J.A."/>
            <person name="Coil D.A."/>
            <person name="Lujan K.M."/>
        </authorList>
    </citation>
    <scope>NUCLEOTIDE SEQUENCE [LARGE SCALE GENOMIC DNA]</scope>
    <source>
        <strain evidence="1 2">UCD-KL19</strain>
    </source>
</reference>
<dbReference type="AlphaFoldDB" id="A0A1B9XXG3"/>